<gene>
    <name evidence="2" type="ORF">S01H4_10716</name>
</gene>
<organism evidence="2">
    <name type="scientific">marine sediment metagenome</name>
    <dbReference type="NCBI Taxonomy" id="412755"/>
    <lineage>
        <taxon>unclassified sequences</taxon>
        <taxon>metagenomes</taxon>
        <taxon>ecological metagenomes</taxon>
    </lineage>
</organism>
<feature type="non-terminal residue" evidence="2">
    <location>
        <position position="1"/>
    </location>
</feature>
<comment type="caution">
    <text evidence="2">The sequence shown here is derived from an EMBL/GenBank/DDBJ whole genome shotgun (WGS) entry which is preliminary data.</text>
</comment>
<protein>
    <recommendedName>
        <fullName evidence="1">Glycosyl hydrolase family 13 catalytic domain-containing protein</fullName>
    </recommendedName>
</protein>
<evidence type="ECO:0000313" key="2">
    <source>
        <dbReference type="EMBL" id="GAG67282.1"/>
    </source>
</evidence>
<evidence type="ECO:0000259" key="1">
    <source>
        <dbReference type="Pfam" id="PF00128"/>
    </source>
</evidence>
<accession>X1ABD5</accession>
<dbReference type="Pfam" id="PF00128">
    <property type="entry name" value="Alpha-amylase"/>
    <property type="match status" value="1"/>
</dbReference>
<sequence length="289" mass="33738">VDGFRLDILHTIFEDIELKNNPFTWTLTESNKKSASLFQHHKYDTNLPETYDFVLELRKLVEVYEPERFLVGEVFGTLKELRKYYGPDNDGLHMNFLFEFTSSALSFNPKKIVSIVSKIEQILPLPYTPTYLYGNHDRDRYISRIKKNVQKAKILTTLQLTLRGVPYIYYGEEIGMSNVKFKLRTSEDPIGRKFSKFPFPIISKLIGFSLTRDRCRTPMQWSAQNNTGFTPNPEVKPWLKIADNYKKINVSNEEKNPESLLNCYKRLIEVRGDNISLHEGSFEFINLGN</sequence>
<dbReference type="SUPFAM" id="SSF51445">
    <property type="entry name" value="(Trans)glycosidases"/>
    <property type="match status" value="1"/>
</dbReference>
<dbReference type="Gene3D" id="3.20.20.80">
    <property type="entry name" value="Glycosidases"/>
    <property type="match status" value="1"/>
</dbReference>
<dbReference type="AlphaFoldDB" id="X1ABD5"/>
<dbReference type="EMBL" id="BART01004167">
    <property type="protein sequence ID" value="GAG67282.1"/>
    <property type="molecule type" value="Genomic_DNA"/>
</dbReference>
<dbReference type="PANTHER" id="PTHR10357">
    <property type="entry name" value="ALPHA-AMYLASE FAMILY MEMBER"/>
    <property type="match status" value="1"/>
</dbReference>
<dbReference type="InterPro" id="IPR017853">
    <property type="entry name" value="GH"/>
</dbReference>
<proteinExistence type="predicted"/>
<dbReference type="InterPro" id="IPR006047">
    <property type="entry name" value="GH13_cat_dom"/>
</dbReference>
<name>X1ABD5_9ZZZZ</name>
<dbReference type="GO" id="GO:0009313">
    <property type="term" value="P:oligosaccharide catabolic process"/>
    <property type="evidence" value="ECO:0007669"/>
    <property type="project" value="TreeGrafter"/>
</dbReference>
<dbReference type="GO" id="GO:0004556">
    <property type="term" value="F:alpha-amylase activity"/>
    <property type="evidence" value="ECO:0007669"/>
    <property type="project" value="TreeGrafter"/>
</dbReference>
<reference evidence="2" key="1">
    <citation type="journal article" date="2014" name="Front. Microbiol.">
        <title>High frequency of phylogenetically diverse reductive dehalogenase-homologous genes in deep subseafloor sedimentary metagenomes.</title>
        <authorList>
            <person name="Kawai M."/>
            <person name="Futagami T."/>
            <person name="Toyoda A."/>
            <person name="Takaki Y."/>
            <person name="Nishi S."/>
            <person name="Hori S."/>
            <person name="Arai W."/>
            <person name="Tsubouchi T."/>
            <person name="Morono Y."/>
            <person name="Uchiyama I."/>
            <person name="Ito T."/>
            <person name="Fujiyama A."/>
            <person name="Inagaki F."/>
            <person name="Takami H."/>
        </authorList>
    </citation>
    <scope>NUCLEOTIDE SEQUENCE</scope>
    <source>
        <strain evidence="2">Expedition CK06-06</strain>
    </source>
</reference>
<feature type="domain" description="Glycosyl hydrolase family 13 catalytic" evidence="1">
    <location>
        <begin position="1"/>
        <end position="279"/>
    </location>
</feature>
<dbReference type="PANTHER" id="PTHR10357:SF179">
    <property type="entry name" value="NEUTRAL AND BASIC AMINO ACID TRANSPORT PROTEIN RBAT"/>
    <property type="match status" value="1"/>
</dbReference>